<protein>
    <submittedName>
        <fullName evidence="2">Uncharacterized protein</fullName>
    </submittedName>
</protein>
<sequence>MRCYSCSKFYKMTLAQQNECGHCIPFFCISLKSQLPLAGSFYSYLLVDGGSVYCEHIALLDHCLLFLVYFMAISKMMK</sequence>
<evidence type="ECO:0000313" key="2">
    <source>
        <dbReference type="EMBL" id="JAE05087.1"/>
    </source>
</evidence>
<dbReference type="EMBL" id="GBRH01192809">
    <property type="protein sequence ID" value="JAE05087.1"/>
    <property type="molecule type" value="Transcribed_RNA"/>
</dbReference>
<dbReference type="AlphaFoldDB" id="A0A0A9EYF2"/>
<keyword evidence="1" id="KW-0812">Transmembrane</keyword>
<reference evidence="2" key="1">
    <citation type="submission" date="2014-09" db="EMBL/GenBank/DDBJ databases">
        <authorList>
            <person name="Magalhaes I.L.F."/>
            <person name="Oliveira U."/>
            <person name="Santos F.R."/>
            <person name="Vidigal T.H.D.A."/>
            <person name="Brescovit A.D."/>
            <person name="Santos A.J."/>
        </authorList>
    </citation>
    <scope>NUCLEOTIDE SEQUENCE</scope>
    <source>
        <tissue evidence="2">Shoot tissue taken approximately 20 cm above the soil surface</tissue>
    </source>
</reference>
<accession>A0A0A9EYF2</accession>
<name>A0A0A9EYF2_ARUDO</name>
<keyword evidence="1" id="KW-1133">Transmembrane helix</keyword>
<keyword evidence="1" id="KW-0472">Membrane</keyword>
<organism evidence="2">
    <name type="scientific">Arundo donax</name>
    <name type="common">Giant reed</name>
    <name type="synonym">Donax arundinaceus</name>
    <dbReference type="NCBI Taxonomy" id="35708"/>
    <lineage>
        <taxon>Eukaryota</taxon>
        <taxon>Viridiplantae</taxon>
        <taxon>Streptophyta</taxon>
        <taxon>Embryophyta</taxon>
        <taxon>Tracheophyta</taxon>
        <taxon>Spermatophyta</taxon>
        <taxon>Magnoliopsida</taxon>
        <taxon>Liliopsida</taxon>
        <taxon>Poales</taxon>
        <taxon>Poaceae</taxon>
        <taxon>PACMAD clade</taxon>
        <taxon>Arundinoideae</taxon>
        <taxon>Arundineae</taxon>
        <taxon>Arundo</taxon>
    </lineage>
</organism>
<reference evidence="2" key="2">
    <citation type="journal article" date="2015" name="Data Brief">
        <title>Shoot transcriptome of the giant reed, Arundo donax.</title>
        <authorList>
            <person name="Barrero R.A."/>
            <person name="Guerrero F.D."/>
            <person name="Moolhuijzen P."/>
            <person name="Goolsby J.A."/>
            <person name="Tidwell J."/>
            <person name="Bellgard S.E."/>
            <person name="Bellgard M.I."/>
        </authorList>
    </citation>
    <scope>NUCLEOTIDE SEQUENCE</scope>
    <source>
        <tissue evidence="2">Shoot tissue taken approximately 20 cm above the soil surface</tissue>
    </source>
</reference>
<evidence type="ECO:0000256" key="1">
    <source>
        <dbReference type="SAM" id="Phobius"/>
    </source>
</evidence>
<proteinExistence type="predicted"/>
<feature type="transmembrane region" description="Helical" evidence="1">
    <location>
        <begin position="50"/>
        <end position="72"/>
    </location>
</feature>